<dbReference type="PANTHER" id="PTHR32439:SF9">
    <property type="entry name" value="BLR3264 PROTEIN"/>
    <property type="match status" value="1"/>
</dbReference>
<protein>
    <submittedName>
        <fullName evidence="9">Nitrite/sulfite reductase</fullName>
    </submittedName>
</protein>
<feature type="domain" description="Nitrite/Sulfite reductase ferredoxin-like" evidence="8">
    <location>
        <begin position="43"/>
        <end position="107"/>
    </location>
</feature>
<organism evidence="9 10">
    <name type="scientific">Fusicatenibacter faecihominis</name>
    <dbReference type="NCBI Taxonomy" id="2881276"/>
    <lineage>
        <taxon>Bacteria</taxon>
        <taxon>Bacillati</taxon>
        <taxon>Bacillota</taxon>
        <taxon>Clostridia</taxon>
        <taxon>Lachnospirales</taxon>
        <taxon>Lachnospiraceae</taxon>
        <taxon>Fusicatenibacter</taxon>
    </lineage>
</organism>
<keyword evidence="1" id="KW-0004">4Fe-4S</keyword>
<keyword evidence="4" id="KW-0560">Oxidoreductase</keyword>
<dbReference type="Proteomes" id="UP001197875">
    <property type="component" value="Unassembled WGS sequence"/>
</dbReference>
<keyword evidence="3" id="KW-0479">Metal-binding</keyword>
<dbReference type="EMBL" id="JAJEPR010000006">
    <property type="protein sequence ID" value="MCC2189275.1"/>
    <property type="molecule type" value="Genomic_DNA"/>
</dbReference>
<keyword evidence="6" id="KW-0411">Iron-sulfur</keyword>
<dbReference type="InterPro" id="IPR005117">
    <property type="entry name" value="NiRdtase/SiRdtase_haem-b_fer"/>
</dbReference>
<keyword evidence="10" id="KW-1185">Reference proteome</keyword>
<evidence type="ECO:0000313" key="10">
    <source>
        <dbReference type="Proteomes" id="UP001197875"/>
    </source>
</evidence>
<dbReference type="RefSeq" id="WP_227614658.1">
    <property type="nucleotide sequence ID" value="NZ_JAJEPR010000006.1"/>
</dbReference>
<evidence type="ECO:0000259" key="7">
    <source>
        <dbReference type="Pfam" id="PF01077"/>
    </source>
</evidence>
<evidence type="ECO:0000256" key="5">
    <source>
        <dbReference type="ARBA" id="ARBA00023004"/>
    </source>
</evidence>
<proteinExistence type="predicted"/>
<comment type="caution">
    <text evidence="9">The sequence shown here is derived from an EMBL/GenBank/DDBJ whole genome shotgun (WGS) entry which is preliminary data.</text>
</comment>
<evidence type="ECO:0000256" key="3">
    <source>
        <dbReference type="ARBA" id="ARBA00022723"/>
    </source>
</evidence>
<name>A0AAE3DRL8_9FIRM</name>
<keyword evidence="2" id="KW-0349">Heme</keyword>
<dbReference type="SUPFAM" id="SSF56014">
    <property type="entry name" value="Nitrite and sulphite reductase 4Fe-4S domain-like"/>
    <property type="match status" value="2"/>
</dbReference>
<dbReference type="PANTHER" id="PTHR32439">
    <property type="entry name" value="FERREDOXIN--NITRITE REDUCTASE, CHLOROPLASTIC"/>
    <property type="match status" value="1"/>
</dbReference>
<dbReference type="Gene3D" id="3.30.413.10">
    <property type="entry name" value="Sulfite Reductase Hemoprotein, domain 1"/>
    <property type="match status" value="2"/>
</dbReference>
<dbReference type="AlphaFoldDB" id="A0AAE3DRL8"/>
<evidence type="ECO:0000256" key="2">
    <source>
        <dbReference type="ARBA" id="ARBA00022617"/>
    </source>
</evidence>
<dbReference type="SUPFAM" id="SSF55124">
    <property type="entry name" value="Nitrite/Sulfite reductase N-terminal domain-like"/>
    <property type="match status" value="2"/>
</dbReference>
<dbReference type="GO" id="GO:0051539">
    <property type="term" value="F:4 iron, 4 sulfur cluster binding"/>
    <property type="evidence" value="ECO:0007669"/>
    <property type="project" value="UniProtKB-KW"/>
</dbReference>
<evidence type="ECO:0000256" key="4">
    <source>
        <dbReference type="ARBA" id="ARBA00023002"/>
    </source>
</evidence>
<evidence type="ECO:0000256" key="6">
    <source>
        <dbReference type="ARBA" id="ARBA00023014"/>
    </source>
</evidence>
<feature type="domain" description="Nitrite/sulphite reductase 4Fe-4S" evidence="7">
    <location>
        <begin position="119"/>
        <end position="268"/>
    </location>
</feature>
<dbReference type="Gene3D" id="3.90.480.10">
    <property type="entry name" value="Sulfite Reductase Hemoprotein,Domain 2"/>
    <property type="match status" value="1"/>
</dbReference>
<dbReference type="GO" id="GO:0046872">
    <property type="term" value="F:metal ion binding"/>
    <property type="evidence" value="ECO:0007669"/>
    <property type="project" value="UniProtKB-KW"/>
</dbReference>
<dbReference type="Pfam" id="PF01077">
    <property type="entry name" value="NIR_SIR"/>
    <property type="match status" value="1"/>
</dbReference>
<gene>
    <name evidence="9" type="ORF">LKD71_05515</name>
</gene>
<dbReference type="GO" id="GO:0020037">
    <property type="term" value="F:heme binding"/>
    <property type="evidence" value="ECO:0007669"/>
    <property type="project" value="InterPro"/>
</dbReference>
<evidence type="ECO:0000256" key="1">
    <source>
        <dbReference type="ARBA" id="ARBA00022485"/>
    </source>
</evidence>
<dbReference type="InterPro" id="IPR036136">
    <property type="entry name" value="Nit/Sulf_reduc_fer-like_dom_sf"/>
</dbReference>
<accession>A0AAE3DRL8</accession>
<dbReference type="GO" id="GO:0016491">
    <property type="term" value="F:oxidoreductase activity"/>
    <property type="evidence" value="ECO:0007669"/>
    <property type="project" value="UniProtKB-KW"/>
</dbReference>
<evidence type="ECO:0000259" key="8">
    <source>
        <dbReference type="Pfam" id="PF03460"/>
    </source>
</evidence>
<evidence type="ECO:0000313" key="9">
    <source>
        <dbReference type="EMBL" id="MCC2189275.1"/>
    </source>
</evidence>
<reference evidence="9 10" key="1">
    <citation type="submission" date="2021-10" db="EMBL/GenBank/DDBJ databases">
        <title>Anaerobic single-cell dispensing facilitates the cultivation of human gut bacteria.</title>
        <authorList>
            <person name="Afrizal A."/>
        </authorList>
    </citation>
    <scope>NUCLEOTIDE SEQUENCE [LARGE SCALE GENOMIC DNA]</scope>
    <source>
        <strain evidence="9 10">CLA-AA-H277</strain>
    </source>
</reference>
<sequence>MKPIDPQEWKQDLPAFREKTAAFYKGELKKNDYKGFSGLYGSYAQKDGKASMLRLRMTAGVVPREKVCFIAKMIREYQVKRMHFTTCQSIQLHDLNETAVCEIMEKALDAGIVTMGGGGDFPRNIMCSPLAGVEKGEYFNVQPYAKAAGDYLMHFIKAEKMPRKLKVGFSSSPANLTHATYRDLGFAAREDGKFDVYSAGGLGNNPRFGVKVAEAVEPDDILFYIRAMWLTFRTYGNYENRGKARTRYMQESLGSPEKYKEAFQEKLKEVCASGEDLKLKDLKEASTENSRKTGDETVFTGSNAIEQKQEGLYALAWHPIGGMPDPAVFCELADAMEEIEGVELRLAPYETAYIINLTGAEAERLNTIIQKDMAQSLFETSVSCIGASVCQVGLRDSQGLLRACVERVKEAGLPDGTLPQIHISGCPSSCGTHQTGALGFRGASVKVDGKLESGFVLYINGCERQEEETMGHEAGTMAEADIPEFLVALGKAVAESGEDFNTWNEKHPGGIEAVAALYLR</sequence>
<keyword evidence="5" id="KW-0408">Iron</keyword>
<dbReference type="Pfam" id="PF03460">
    <property type="entry name" value="NIR_SIR_ferr"/>
    <property type="match status" value="1"/>
</dbReference>
<dbReference type="InterPro" id="IPR045854">
    <property type="entry name" value="NO2/SO3_Rdtase_4Fe4S_sf"/>
</dbReference>
<dbReference type="InterPro" id="IPR006067">
    <property type="entry name" value="NO2/SO3_Rdtase_4Fe4S_dom"/>
</dbReference>
<dbReference type="InterPro" id="IPR051329">
    <property type="entry name" value="NIR_SIR_4Fe-4S"/>
</dbReference>